<feature type="signal peptide" evidence="2">
    <location>
        <begin position="1"/>
        <end position="18"/>
    </location>
</feature>
<keyword evidence="1" id="KW-0812">Transmembrane</keyword>
<feature type="transmembrane region" description="Helical" evidence="1">
    <location>
        <begin position="67"/>
        <end position="87"/>
    </location>
</feature>
<keyword evidence="1" id="KW-1133">Transmembrane helix</keyword>
<name>A0A182XQZ7_ANOQN</name>
<evidence type="ECO:0000256" key="2">
    <source>
        <dbReference type="SAM" id="SignalP"/>
    </source>
</evidence>
<keyword evidence="4" id="KW-1185">Reference proteome</keyword>
<proteinExistence type="predicted"/>
<reference evidence="3" key="1">
    <citation type="submission" date="2020-05" db="UniProtKB">
        <authorList>
            <consortium name="EnsemblMetazoa"/>
        </authorList>
    </citation>
    <scope>IDENTIFICATION</scope>
    <source>
        <strain evidence="3">SANGQUA</strain>
    </source>
</reference>
<evidence type="ECO:0000313" key="3">
    <source>
        <dbReference type="EnsemblMetazoa" id="AQUA014282-PA"/>
    </source>
</evidence>
<dbReference type="VEuPathDB" id="VectorBase:AQUA014282"/>
<dbReference type="EnsemblMetazoa" id="AQUA014282-RA">
    <property type="protein sequence ID" value="AQUA014282-PA"/>
    <property type="gene ID" value="AQUA014282"/>
</dbReference>
<feature type="chain" id="PRO_5008143333" evidence="2">
    <location>
        <begin position="19"/>
        <end position="122"/>
    </location>
</feature>
<accession>A0A182XQZ7</accession>
<evidence type="ECO:0000256" key="1">
    <source>
        <dbReference type="SAM" id="Phobius"/>
    </source>
</evidence>
<sequence>ILLYLLFAFFFIFNKTKSNNYSLVFCIYFSLLFPTQLPLLRVFLSVVFDYVYPTCFHLVDSLSTCDFLLLQLLYSCVLLLCVRIFIFSVPFSLNVFVLFIIFFYFMIFFTLPISPKRGFRIP</sequence>
<dbReference type="AlphaFoldDB" id="A0A182XQZ7"/>
<dbReference type="Proteomes" id="UP000076407">
    <property type="component" value="Unassembled WGS sequence"/>
</dbReference>
<protein>
    <submittedName>
        <fullName evidence="3">Uncharacterized protein</fullName>
    </submittedName>
</protein>
<evidence type="ECO:0000313" key="4">
    <source>
        <dbReference type="Proteomes" id="UP000076407"/>
    </source>
</evidence>
<organism evidence="3 4">
    <name type="scientific">Anopheles quadriannulatus</name>
    <name type="common">Mosquito</name>
    <dbReference type="NCBI Taxonomy" id="34691"/>
    <lineage>
        <taxon>Eukaryota</taxon>
        <taxon>Metazoa</taxon>
        <taxon>Ecdysozoa</taxon>
        <taxon>Arthropoda</taxon>
        <taxon>Hexapoda</taxon>
        <taxon>Insecta</taxon>
        <taxon>Pterygota</taxon>
        <taxon>Neoptera</taxon>
        <taxon>Endopterygota</taxon>
        <taxon>Diptera</taxon>
        <taxon>Nematocera</taxon>
        <taxon>Culicoidea</taxon>
        <taxon>Culicidae</taxon>
        <taxon>Anophelinae</taxon>
        <taxon>Anopheles</taxon>
    </lineage>
</organism>
<keyword evidence="1" id="KW-0472">Membrane</keyword>
<feature type="transmembrane region" description="Helical" evidence="1">
    <location>
        <begin position="93"/>
        <end position="113"/>
    </location>
</feature>
<keyword evidence="2" id="KW-0732">Signal</keyword>